<dbReference type="GO" id="GO:0005886">
    <property type="term" value="C:plasma membrane"/>
    <property type="evidence" value="ECO:0007669"/>
    <property type="project" value="TreeGrafter"/>
</dbReference>
<proteinExistence type="predicted"/>
<evidence type="ECO:0000256" key="4">
    <source>
        <dbReference type="ARBA" id="ARBA00023136"/>
    </source>
</evidence>
<dbReference type="HOGENOM" id="CLU_116732_2_1_12"/>
<evidence type="ECO:0000256" key="3">
    <source>
        <dbReference type="ARBA" id="ARBA00022989"/>
    </source>
</evidence>
<protein>
    <recommendedName>
        <fullName evidence="6">NfeD-like C-terminal domain-containing protein</fullName>
    </recommendedName>
</protein>
<accession>S3L301</accession>
<evidence type="ECO:0000256" key="5">
    <source>
        <dbReference type="SAM" id="Phobius"/>
    </source>
</evidence>
<dbReference type="InterPro" id="IPR052165">
    <property type="entry name" value="Membrane_assoc_protease"/>
</dbReference>
<dbReference type="Pfam" id="PF01957">
    <property type="entry name" value="NfeD"/>
    <property type="match status" value="1"/>
</dbReference>
<dbReference type="Gene3D" id="2.40.50.140">
    <property type="entry name" value="Nucleic acid-binding proteins"/>
    <property type="match status" value="1"/>
</dbReference>
<keyword evidence="4 5" id="KW-0472">Membrane</keyword>
<comment type="subcellular location">
    <subcellularLocation>
        <location evidence="1">Membrane</location>
        <topology evidence="1">Multi-pass membrane protein</topology>
    </subcellularLocation>
</comment>
<feature type="domain" description="NfeD-like C-terminal" evidence="6">
    <location>
        <begin position="84"/>
        <end position="143"/>
    </location>
</feature>
<sequence length="145" mass="15914">MLTQHLPWVWFVLAVVCFAAEGMTMQLTTIWFAIAALFMVFVSLLPIAAVYQICLFLILACALLILTRPFALKKLKANKTKTNADALIGQKALVTQTIGELEKGEIKIEGKRWSAKSASGTGIEKGSECLIEKIEGVTCVVRKVQ</sequence>
<dbReference type="InterPro" id="IPR002810">
    <property type="entry name" value="NfeD-like_C"/>
</dbReference>
<evidence type="ECO:0000256" key="1">
    <source>
        <dbReference type="ARBA" id="ARBA00004141"/>
    </source>
</evidence>
<evidence type="ECO:0000256" key="2">
    <source>
        <dbReference type="ARBA" id="ARBA00022692"/>
    </source>
</evidence>
<dbReference type="AlphaFoldDB" id="S3L301"/>
<name>S3L301_TREMA</name>
<dbReference type="SUPFAM" id="SSF141322">
    <property type="entry name" value="NfeD domain-like"/>
    <property type="match status" value="1"/>
</dbReference>
<feature type="transmembrane region" description="Helical" evidence="5">
    <location>
        <begin position="55"/>
        <end position="72"/>
    </location>
</feature>
<evidence type="ECO:0000313" key="7">
    <source>
        <dbReference type="EMBL" id="EPF31134.1"/>
    </source>
</evidence>
<dbReference type="Proteomes" id="UP000014541">
    <property type="component" value="Unassembled WGS sequence"/>
</dbReference>
<dbReference type="EMBL" id="ATFF01000006">
    <property type="protein sequence ID" value="EPF31134.1"/>
    <property type="molecule type" value="Genomic_DNA"/>
</dbReference>
<dbReference type="InterPro" id="IPR012340">
    <property type="entry name" value="NA-bd_OB-fold"/>
</dbReference>
<reference evidence="7 8" key="1">
    <citation type="submission" date="2013-04" db="EMBL/GenBank/DDBJ databases">
        <title>The Genome Sequence of Treponema maltophilum ATCC 51939.</title>
        <authorList>
            <consortium name="The Broad Institute Genomics Platform"/>
            <person name="Earl A."/>
            <person name="Ward D."/>
            <person name="Feldgarden M."/>
            <person name="Gevers D."/>
            <person name="Leonetti C."/>
            <person name="Blanton J.M."/>
            <person name="Dewhirst F.E."/>
            <person name="Izard J."/>
            <person name="Walker B."/>
            <person name="Young S."/>
            <person name="Zeng Q."/>
            <person name="Gargeya S."/>
            <person name="Fitzgerald M."/>
            <person name="Haas B."/>
            <person name="Abouelleil A."/>
            <person name="Allen A.W."/>
            <person name="Alvarado L."/>
            <person name="Arachchi H.M."/>
            <person name="Berlin A.M."/>
            <person name="Chapman S.B."/>
            <person name="Gainer-Dewar J."/>
            <person name="Goldberg J."/>
            <person name="Griggs A."/>
            <person name="Gujja S."/>
            <person name="Hansen M."/>
            <person name="Howarth C."/>
            <person name="Imamovic A."/>
            <person name="Ireland A."/>
            <person name="Larimer J."/>
            <person name="McCowan C."/>
            <person name="Murphy C."/>
            <person name="Pearson M."/>
            <person name="Poon T.W."/>
            <person name="Priest M."/>
            <person name="Roberts A."/>
            <person name="Saif S."/>
            <person name="Shea T."/>
            <person name="Sisk P."/>
            <person name="Sykes S."/>
            <person name="Wortman J."/>
            <person name="Nusbaum C."/>
            <person name="Birren B."/>
        </authorList>
    </citation>
    <scope>NUCLEOTIDE SEQUENCE [LARGE SCALE GENOMIC DNA]</scope>
    <source>
        <strain evidence="7 8">ATCC 51939</strain>
    </source>
</reference>
<comment type="caution">
    <text evidence="7">The sequence shown here is derived from an EMBL/GenBank/DDBJ whole genome shotgun (WGS) entry which is preliminary data.</text>
</comment>
<gene>
    <name evidence="7" type="ORF">HMPREF9194_01471</name>
</gene>
<feature type="transmembrane region" description="Helical" evidence="5">
    <location>
        <begin position="6"/>
        <end position="23"/>
    </location>
</feature>
<keyword evidence="8" id="KW-1185">Reference proteome</keyword>
<evidence type="ECO:0000313" key="8">
    <source>
        <dbReference type="Proteomes" id="UP000014541"/>
    </source>
</evidence>
<keyword evidence="2 5" id="KW-0812">Transmembrane</keyword>
<keyword evidence="3 5" id="KW-1133">Transmembrane helix</keyword>
<dbReference type="PANTHER" id="PTHR33507:SF3">
    <property type="entry name" value="INNER MEMBRANE PROTEIN YBBJ"/>
    <property type="match status" value="1"/>
</dbReference>
<dbReference type="STRING" id="1125699.HMPREF9194_01471"/>
<dbReference type="PATRIC" id="fig|1125699.3.peg.1482"/>
<dbReference type="eggNOG" id="COG1585">
    <property type="taxonomic scope" value="Bacteria"/>
</dbReference>
<evidence type="ECO:0000259" key="6">
    <source>
        <dbReference type="Pfam" id="PF01957"/>
    </source>
</evidence>
<dbReference type="PANTHER" id="PTHR33507">
    <property type="entry name" value="INNER MEMBRANE PROTEIN YBBJ"/>
    <property type="match status" value="1"/>
</dbReference>
<organism evidence="7 8">
    <name type="scientific">Treponema maltophilum ATCC 51939</name>
    <dbReference type="NCBI Taxonomy" id="1125699"/>
    <lineage>
        <taxon>Bacteria</taxon>
        <taxon>Pseudomonadati</taxon>
        <taxon>Spirochaetota</taxon>
        <taxon>Spirochaetia</taxon>
        <taxon>Spirochaetales</taxon>
        <taxon>Treponemataceae</taxon>
        <taxon>Treponema</taxon>
    </lineage>
</organism>